<sequence length="159" mass="17717">MYTISWYGTFCFIVLLVSVPAIVLNILYIYIFINTKIDSITVCFISLSITDLSSMLLLTNVCIIGVSIALDVSWGKNLRTYTSLFQLGIGLLVDTSSRPRPILPFNAVFAWLCLSLPGICSTRTGKMEQKKNEGLREEEVKKNEEKINGKVLDGGKERG</sequence>
<evidence type="ECO:0000313" key="3">
    <source>
        <dbReference type="Proteomes" id="UP000762676"/>
    </source>
</evidence>
<comment type="caution">
    <text evidence="2">The sequence shown here is derived from an EMBL/GenBank/DDBJ whole genome shotgun (WGS) entry which is preliminary data.</text>
</comment>
<keyword evidence="1" id="KW-1133">Transmembrane helix</keyword>
<feature type="transmembrane region" description="Helical" evidence="1">
    <location>
        <begin position="6"/>
        <end position="30"/>
    </location>
</feature>
<name>A0AAV4GPX9_9GAST</name>
<accession>A0AAV4GPX9</accession>
<dbReference type="Proteomes" id="UP000762676">
    <property type="component" value="Unassembled WGS sequence"/>
</dbReference>
<feature type="transmembrane region" description="Helical" evidence="1">
    <location>
        <begin position="42"/>
        <end position="70"/>
    </location>
</feature>
<dbReference type="AlphaFoldDB" id="A0AAV4GPX9"/>
<dbReference type="EMBL" id="BMAT01005083">
    <property type="protein sequence ID" value="GFR87359.1"/>
    <property type="molecule type" value="Genomic_DNA"/>
</dbReference>
<protein>
    <recommendedName>
        <fullName evidence="4">G-protein coupled receptors family 1 profile domain-containing protein</fullName>
    </recommendedName>
</protein>
<organism evidence="2 3">
    <name type="scientific">Elysia marginata</name>
    <dbReference type="NCBI Taxonomy" id="1093978"/>
    <lineage>
        <taxon>Eukaryota</taxon>
        <taxon>Metazoa</taxon>
        <taxon>Spiralia</taxon>
        <taxon>Lophotrochozoa</taxon>
        <taxon>Mollusca</taxon>
        <taxon>Gastropoda</taxon>
        <taxon>Heterobranchia</taxon>
        <taxon>Euthyneura</taxon>
        <taxon>Panpulmonata</taxon>
        <taxon>Sacoglossa</taxon>
        <taxon>Placobranchoidea</taxon>
        <taxon>Plakobranchidae</taxon>
        <taxon>Elysia</taxon>
    </lineage>
</organism>
<evidence type="ECO:0008006" key="4">
    <source>
        <dbReference type="Google" id="ProtNLM"/>
    </source>
</evidence>
<reference evidence="2 3" key="1">
    <citation type="journal article" date="2021" name="Elife">
        <title>Chloroplast acquisition without the gene transfer in kleptoplastic sea slugs, Plakobranchus ocellatus.</title>
        <authorList>
            <person name="Maeda T."/>
            <person name="Takahashi S."/>
            <person name="Yoshida T."/>
            <person name="Shimamura S."/>
            <person name="Takaki Y."/>
            <person name="Nagai Y."/>
            <person name="Toyoda A."/>
            <person name="Suzuki Y."/>
            <person name="Arimoto A."/>
            <person name="Ishii H."/>
            <person name="Satoh N."/>
            <person name="Nishiyama T."/>
            <person name="Hasebe M."/>
            <person name="Maruyama T."/>
            <person name="Minagawa J."/>
            <person name="Obokata J."/>
            <person name="Shigenobu S."/>
        </authorList>
    </citation>
    <scope>NUCLEOTIDE SEQUENCE [LARGE SCALE GENOMIC DNA]</scope>
</reference>
<feature type="transmembrane region" description="Helical" evidence="1">
    <location>
        <begin position="102"/>
        <end position="121"/>
    </location>
</feature>
<evidence type="ECO:0000313" key="2">
    <source>
        <dbReference type="EMBL" id="GFR87359.1"/>
    </source>
</evidence>
<keyword evidence="3" id="KW-1185">Reference proteome</keyword>
<proteinExistence type="predicted"/>
<keyword evidence="1" id="KW-0812">Transmembrane</keyword>
<keyword evidence="1" id="KW-0472">Membrane</keyword>
<gene>
    <name evidence="2" type="ORF">ElyMa_002491700</name>
</gene>
<evidence type="ECO:0000256" key="1">
    <source>
        <dbReference type="SAM" id="Phobius"/>
    </source>
</evidence>